<dbReference type="PROSITE" id="PS50089">
    <property type="entry name" value="ZF_RING_2"/>
    <property type="match status" value="1"/>
</dbReference>
<dbReference type="InterPro" id="IPR000253">
    <property type="entry name" value="FHA_dom"/>
</dbReference>
<dbReference type="Gene3D" id="3.30.40.10">
    <property type="entry name" value="Zinc/RING finger domain, C3HC4 (zinc finger)"/>
    <property type="match status" value="1"/>
</dbReference>
<feature type="domain" description="FHA" evidence="7">
    <location>
        <begin position="30"/>
        <end position="84"/>
    </location>
</feature>
<dbReference type="PROSITE" id="PS50006">
    <property type="entry name" value="FHA_DOMAIN"/>
    <property type="match status" value="1"/>
</dbReference>
<comment type="similarity">
    <text evidence="1">Belongs to the CHFR family.</text>
</comment>
<evidence type="ECO:0000259" key="7">
    <source>
        <dbReference type="PROSITE" id="PS50006"/>
    </source>
</evidence>
<dbReference type="InterPro" id="IPR001841">
    <property type="entry name" value="Znf_RING"/>
</dbReference>
<dbReference type="SMART" id="SM00184">
    <property type="entry name" value="RING"/>
    <property type="match status" value="1"/>
</dbReference>
<dbReference type="SMART" id="SM00240">
    <property type="entry name" value="FHA"/>
    <property type="match status" value="1"/>
</dbReference>
<dbReference type="InterPro" id="IPR052256">
    <property type="entry name" value="E3_ubiquitin-ligase_CHFR"/>
</dbReference>
<gene>
    <name evidence="9" type="ORF">M9Y10_028408</name>
</gene>
<dbReference type="Gene3D" id="2.60.200.20">
    <property type="match status" value="1"/>
</dbReference>
<keyword evidence="5" id="KW-0862">Zinc</keyword>
<dbReference type="PROSITE" id="PS00518">
    <property type="entry name" value="ZF_RING_1"/>
    <property type="match status" value="1"/>
</dbReference>
<evidence type="ECO:0000256" key="6">
    <source>
        <dbReference type="PROSITE-ProRule" id="PRU00175"/>
    </source>
</evidence>
<dbReference type="Pfam" id="PF00498">
    <property type="entry name" value="FHA"/>
    <property type="match status" value="1"/>
</dbReference>
<dbReference type="InterPro" id="IPR013083">
    <property type="entry name" value="Znf_RING/FYVE/PHD"/>
</dbReference>
<organism evidence="9 10">
    <name type="scientific">Tritrichomonas musculus</name>
    <dbReference type="NCBI Taxonomy" id="1915356"/>
    <lineage>
        <taxon>Eukaryota</taxon>
        <taxon>Metamonada</taxon>
        <taxon>Parabasalia</taxon>
        <taxon>Tritrichomonadida</taxon>
        <taxon>Tritrichomonadidae</taxon>
        <taxon>Tritrichomonas</taxon>
    </lineage>
</organism>
<dbReference type="PANTHER" id="PTHR16079:SF4">
    <property type="entry name" value="E3 UBIQUITIN-PROTEIN LIGASE CHFR"/>
    <property type="match status" value="1"/>
</dbReference>
<keyword evidence="10" id="KW-1185">Reference proteome</keyword>
<evidence type="ECO:0000313" key="9">
    <source>
        <dbReference type="EMBL" id="KAK8891202.1"/>
    </source>
</evidence>
<keyword evidence="3" id="KW-0479">Metal-binding</keyword>
<evidence type="ECO:0000256" key="4">
    <source>
        <dbReference type="ARBA" id="ARBA00022771"/>
    </source>
</evidence>
<dbReference type="PANTHER" id="PTHR16079">
    <property type="entry name" value="UBIQUITIN LIGASE PROTEIN CHFR"/>
    <property type="match status" value="1"/>
</dbReference>
<evidence type="ECO:0000313" key="10">
    <source>
        <dbReference type="Proteomes" id="UP001470230"/>
    </source>
</evidence>
<dbReference type="SUPFAM" id="SSF49879">
    <property type="entry name" value="SMAD/FHA domain"/>
    <property type="match status" value="1"/>
</dbReference>
<dbReference type="InterPro" id="IPR017907">
    <property type="entry name" value="Znf_RING_CS"/>
</dbReference>
<dbReference type="EMBL" id="JAPFFF010000004">
    <property type="protein sequence ID" value="KAK8891202.1"/>
    <property type="molecule type" value="Genomic_DNA"/>
</dbReference>
<protein>
    <recommendedName>
        <fullName evidence="2">E3 ubiquitin-protein ligase CHFR</fullName>
    </recommendedName>
</protein>
<dbReference type="Pfam" id="PF13639">
    <property type="entry name" value="zf-RING_2"/>
    <property type="match status" value="1"/>
</dbReference>
<dbReference type="SUPFAM" id="SSF57850">
    <property type="entry name" value="RING/U-box"/>
    <property type="match status" value="1"/>
</dbReference>
<keyword evidence="4 6" id="KW-0863">Zinc-finger</keyword>
<evidence type="ECO:0000256" key="5">
    <source>
        <dbReference type="ARBA" id="ARBA00022833"/>
    </source>
</evidence>
<reference evidence="9 10" key="1">
    <citation type="submission" date="2024-04" db="EMBL/GenBank/DDBJ databases">
        <title>Tritrichomonas musculus Genome.</title>
        <authorList>
            <person name="Alves-Ferreira E."/>
            <person name="Grigg M."/>
            <person name="Lorenzi H."/>
            <person name="Galac M."/>
        </authorList>
    </citation>
    <scope>NUCLEOTIDE SEQUENCE [LARGE SCALE GENOMIC DNA]</scope>
    <source>
        <strain evidence="9 10">EAF2021</strain>
    </source>
</reference>
<evidence type="ECO:0000256" key="1">
    <source>
        <dbReference type="ARBA" id="ARBA00005797"/>
    </source>
</evidence>
<accession>A0ABR2KJA4</accession>
<evidence type="ECO:0000256" key="3">
    <source>
        <dbReference type="ARBA" id="ARBA00022723"/>
    </source>
</evidence>
<feature type="domain" description="RING-type" evidence="8">
    <location>
        <begin position="149"/>
        <end position="193"/>
    </location>
</feature>
<dbReference type="CDD" id="cd00060">
    <property type="entry name" value="FHA"/>
    <property type="match status" value="1"/>
</dbReference>
<dbReference type="InterPro" id="IPR008984">
    <property type="entry name" value="SMAD_FHA_dom_sf"/>
</dbReference>
<evidence type="ECO:0000256" key="2">
    <source>
        <dbReference type="ARBA" id="ARBA00017908"/>
    </source>
</evidence>
<sequence length="338" mass="38725">MNFSVGILLNSSKIINPNTPKYIMLTRSANLIGRQSDIKIDTINKKEISKHHATIYKRIVQEKLIWIIEDQNSLNGTFVNGKKIHRVILKHGDEIVFGGGSQFEIGDVVETTELGQCRYLFFVQPPKVHFCKTVDVNASITPGKCEEDCPICYGKIDTIETLPCGHNFCLSCIQEWSRACIKDMHPCVCPMCRTPFNSSNLPPGEASFTNNKIEVYSIEPFLNELKVKSCKVIKSARIIKKWKKKHSDFFWSSYNTVKDNDIWRNIFLYITRATIPDFVIASKEELKIAVVNLGGKPKESREELLREVMLRYFALLIPFQKTSSRWDISKIIREVVSL</sequence>
<comment type="caution">
    <text evidence="9">The sequence shown here is derived from an EMBL/GenBank/DDBJ whole genome shotgun (WGS) entry which is preliminary data.</text>
</comment>
<proteinExistence type="inferred from homology"/>
<dbReference type="Proteomes" id="UP001470230">
    <property type="component" value="Unassembled WGS sequence"/>
</dbReference>
<name>A0ABR2KJA4_9EUKA</name>
<evidence type="ECO:0000259" key="8">
    <source>
        <dbReference type="PROSITE" id="PS50089"/>
    </source>
</evidence>